<dbReference type="InterPro" id="IPR000032">
    <property type="entry name" value="HPr-like"/>
</dbReference>
<dbReference type="Proteomes" id="UP001281447">
    <property type="component" value="Unassembled WGS sequence"/>
</dbReference>
<dbReference type="NCBIfam" id="TIGR01003">
    <property type="entry name" value="PTS_HPr_family"/>
    <property type="match status" value="1"/>
</dbReference>
<dbReference type="PANTHER" id="PTHR33705">
    <property type="entry name" value="PHOSPHOCARRIER PROTEIN HPR"/>
    <property type="match status" value="1"/>
</dbReference>
<gene>
    <name evidence="3" type="ORF">RWE15_18170</name>
</gene>
<dbReference type="RefSeq" id="WP_390352337.1">
    <property type="nucleotide sequence ID" value="NZ_JBHUIZ010000003.1"/>
</dbReference>
<dbReference type="SUPFAM" id="SSF55594">
    <property type="entry name" value="HPr-like"/>
    <property type="match status" value="1"/>
</dbReference>
<dbReference type="Pfam" id="PF00381">
    <property type="entry name" value="PTS-HPr"/>
    <property type="match status" value="1"/>
</dbReference>
<evidence type="ECO:0000313" key="3">
    <source>
        <dbReference type="EMBL" id="MDY0395952.1"/>
    </source>
</evidence>
<protein>
    <submittedName>
        <fullName evidence="3">HPr family phosphocarrier protein</fullName>
    </submittedName>
</protein>
<evidence type="ECO:0000256" key="1">
    <source>
        <dbReference type="ARBA" id="ARBA00010736"/>
    </source>
</evidence>
<name>A0ABU5C9E6_9BACI</name>
<dbReference type="PANTHER" id="PTHR33705:SF5">
    <property type="entry name" value="HPR-LIKE PROTEIN CRH"/>
    <property type="match status" value="1"/>
</dbReference>
<dbReference type="PRINTS" id="PR00107">
    <property type="entry name" value="PHOSPHOCPHPR"/>
</dbReference>
<comment type="caution">
    <text evidence="3">The sequence shown here is derived from an EMBL/GenBank/DDBJ whole genome shotgun (WGS) entry which is preliminary data.</text>
</comment>
<reference evidence="3 4" key="1">
    <citation type="submission" date="2023-10" db="EMBL/GenBank/DDBJ databases">
        <title>Virgibacillus halophilus 5B73C genome.</title>
        <authorList>
            <person name="Miliotis G."/>
            <person name="Sengupta P."/>
            <person name="Hameed A."/>
            <person name="Chuvochina M."/>
            <person name="Mcdonagh F."/>
            <person name="Simpson A.C."/>
            <person name="Singh N.K."/>
            <person name="Rekha P.D."/>
            <person name="Raman K."/>
            <person name="Hugenholtz P."/>
            <person name="Venkateswaran K."/>
        </authorList>
    </citation>
    <scope>NUCLEOTIDE SEQUENCE [LARGE SCALE GENOMIC DNA]</scope>
    <source>
        <strain evidence="3 4">5B73C</strain>
    </source>
</reference>
<dbReference type="PROSITE" id="PS51350">
    <property type="entry name" value="PTS_HPR_DOM"/>
    <property type="match status" value="1"/>
</dbReference>
<dbReference type="InterPro" id="IPR050399">
    <property type="entry name" value="HPr"/>
</dbReference>
<sequence length="91" mass="10059">MVERSVTVTLETGLQARPAAQFVQDANRYAAHLFLEKDGKRINAKSIMGLMSLAVTQGETILLIADGPDEEDALNYLTTFVEQKEAMSEEQ</sequence>
<feature type="domain" description="HPr" evidence="2">
    <location>
        <begin position="1"/>
        <end position="90"/>
    </location>
</feature>
<dbReference type="InterPro" id="IPR035895">
    <property type="entry name" value="HPr-like_sf"/>
</dbReference>
<dbReference type="EMBL" id="JAWDIP010000004">
    <property type="protein sequence ID" value="MDY0395952.1"/>
    <property type="molecule type" value="Genomic_DNA"/>
</dbReference>
<dbReference type="InterPro" id="IPR002114">
    <property type="entry name" value="PTS_HPr_Ser_P_site"/>
</dbReference>
<dbReference type="PROSITE" id="PS00589">
    <property type="entry name" value="PTS_HPR_SER"/>
    <property type="match status" value="1"/>
</dbReference>
<dbReference type="NCBIfam" id="NF010354">
    <property type="entry name" value="PRK13782.1"/>
    <property type="match status" value="1"/>
</dbReference>
<dbReference type="Gene3D" id="3.30.1340.10">
    <property type="entry name" value="HPr-like"/>
    <property type="match status" value="1"/>
</dbReference>
<evidence type="ECO:0000313" key="4">
    <source>
        <dbReference type="Proteomes" id="UP001281447"/>
    </source>
</evidence>
<evidence type="ECO:0000259" key="2">
    <source>
        <dbReference type="PROSITE" id="PS51350"/>
    </source>
</evidence>
<dbReference type="CDD" id="cd00367">
    <property type="entry name" value="PTS-HPr_like"/>
    <property type="match status" value="1"/>
</dbReference>
<accession>A0ABU5C9E6</accession>
<organism evidence="3 4">
    <name type="scientific">Tigheibacillus halophilus</name>
    <dbReference type="NCBI Taxonomy" id="361280"/>
    <lineage>
        <taxon>Bacteria</taxon>
        <taxon>Bacillati</taxon>
        <taxon>Bacillota</taxon>
        <taxon>Bacilli</taxon>
        <taxon>Bacillales</taxon>
        <taxon>Bacillaceae</taxon>
        <taxon>Tigheibacillus</taxon>
    </lineage>
</organism>
<keyword evidence="4" id="KW-1185">Reference proteome</keyword>
<proteinExistence type="inferred from homology"/>
<comment type="similarity">
    <text evidence="1">Belongs to the HPr family.</text>
</comment>